<dbReference type="EMBL" id="JALMLT010000004">
    <property type="protein sequence ID" value="MDT8760248.1"/>
    <property type="molecule type" value="Genomic_DNA"/>
</dbReference>
<comment type="caution">
    <text evidence="2">The sequence shown here is derived from an EMBL/GenBank/DDBJ whole genome shotgun (WGS) entry which is preliminary data.</text>
</comment>
<feature type="region of interest" description="Disordered" evidence="1">
    <location>
        <begin position="50"/>
        <end position="71"/>
    </location>
</feature>
<accession>A0ABU3N6Z1</accession>
<name>A0ABU3N6Z1_9SPHN</name>
<sequence>MVTLSPGKAFSSAQPTLVVENVLALGRHLFQLVVVDDSGNESAPVDLVISVEKPTKSDPTPPGPRTPDPESLRAAETLNQAALRNLNLRNIRPK</sequence>
<protein>
    <submittedName>
        <fullName evidence="2">Uncharacterized protein</fullName>
    </submittedName>
</protein>
<organism evidence="2">
    <name type="scientific">Sphingomonas psychrotolerans</name>
    <dbReference type="NCBI Taxonomy" id="1327635"/>
    <lineage>
        <taxon>Bacteria</taxon>
        <taxon>Pseudomonadati</taxon>
        <taxon>Pseudomonadota</taxon>
        <taxon>Alphaproteobacteria</taxon>
        <taxon>Sphingomonadales</taxon>
        <taxon>Sphingomonadaceae</taxon>
        <taxon>Sphingomonas</taxon>
    </lineage>
</organism>
<evidence type="ECO:0000256" key="1">
    <source>
        <dbReference type="SAM" id="MobiDB-lite"/>
    </source>
</evidence>
<gene>
    <name evidence="2" type="ORF">MZO42_16225</name>
</gene>
<evidence type="ECO:0000313" key="2">
    <source>
        <dbReference type="EMBL" id="MDT8760248.1"/>
    </source>
</evidence>
<reference evidence="2" key="1">
    <citation type="submission" date="2022-04" db="EMBL/GenBank/DDBJ databases">
        <title>Tomato heritable bacteria conferring resistance against bacterial wilt.</title>
        <authorList>
            <person name="Yin J."/>
        </authorList>
    </citation>
    <scope>NUCLEOTIDE SEQUENCE</scope>
    <source>
        <strain evidence="2">Cra20</strain>
    </source>
</reference>
<proteinExistence type="predicted"/>